<gene>
    <name evidence="6" type="ORF">S40285_03731</name>
</gene>
<dbReference type="InParanoid" id="A0A084QPY3"/>
<evidence type="ECO:0000256" key="1">
    <source>
        <dbReference type="ARBA" id="ARBA00004685"/>
    </source>
</evidence>
<dbReference type="InterPro" id="IPR041694">
    <property type="entry name" value="ADH_N_2"/>
</dbReference>
<comment type="pathway">
    <text evidence="1">Mycotoxin biosynthesis.</text>
</comment>
<dbReference type="Gene3D" id="3.90.180.10">
    <property type="entry name" value="Medium-chain alcohol dehydrogenases, catalytic domain"/>
    <property type="match status" value="1"/>
</dbReference>
<evidence type="ECO:0000259" key="5">
    <source>
        <dbReference type="SMART" id="SM00829"/>
    </source>
</evidence>
<evidence type="ECO:0000313" key="7">
    <source>
        <dbReference type="Proteomes" id="UP000028524"/>
    </source>
</evidence>
<dbReference type="PANTHER" id="PTHR43205:SF42">
    <property type="entry name" value="ALCOHOL DEHYDROGENASE, ZINC-CONTAINING (AFU_ORTHOLOGUE AFUA_7G04530)"/>
    <property type="match status" value="1"/>
</dbReference>
<protein>
    <recommendedName>
        <fullName evidence="3">Dehydrogenase FUB6</fullName>
    </recommendedName>
    <alternativeName>
        <fullName evidence="4">Fusaric acid biosynthesis protein 6</fullName>
    </alternativeName>
</protein>
<keyword evidence="7" id="KW-1185">Reference proteome</keyword>
<dbReference type="CDD" id="cd05288">
    <property type="entry name" value="PGDH"/>
    <property type="match status" value="1"/>
</dbReference>
<dbReference type="GO" id="GO:0016628">
    <property type="term" value="F:oxidoreductase activity, acting on the CH-CH group of donors, NAD or NADP as acceptor"/>
    <property type="evidence" value="ECO:0007669"/>
    <property type="project" value="InterPro"/>
</dbReference>
<dbReference type="PANTHER" id="PTHR43205">
    <property type="entry name" value="PROSTAGLANDIN REDUCTASE"/>
    <property type="match status" value="1"/>
</dbReference>
<dbReference type="Pfam" id="PF16884">
    <property type="entry name" value="ADH_N_2"/>
    <property type="match status" value="1"/>
</dbReference>
<dbReference type="EMBL" id="KL660504">
    <property type="protein sequence ID" value="KFA66018.1"/>
    <property type="molecule type" value="Genomic_DNA"/>
</dbReference>
<dbReference type="SMART" id="SM00829">
    <property type="entry name" value="PKS_ER"/>
    <property type="match status" value="1"/>
</dbReference>
<dbReference type="SUPFAM" id="SSF51735">
    <property type="entry name" value="NAD(P)-binding Rossmann-fold domains"/>
    <property type="match status" value="1"/>
</dbReference>
<sequence length="341" mass="36699">MATNNLEVIYTSRPTDGIIPGQTFTVRSSPAPTAASLADNQLLVECLYLSLDPIMRMWLDGVDYMPMSIGDRMRGWTIVRVLASRVQDVKPGTVGIGETGWTQYAAIDAAAFTTFAMPEGMPLPEMLGGVGFTGLTGYFGMLRVGRPKQGDVVVVSTAAGATGSIAAQLAKIQGASRVVGITGSNDKCAWLTDELKLDVALNYKAPDFKEQFDKATEGGINLYYDNVGGEMLELALNRMAMHGRIVICGQISGYNSSNPRGVTNLHKVFEYALSVEGINIFEHLSDSEPARAELSKWYREGKLRSTTTVLKGGLEAAPQALVDLFAGKNTGKCLVEIKAKE</sequence>
<evidence type="ECO:0000313" key="6">
    <source>
        <dbReference type="EMBL" id="KFA66018.1"/>
    </source>
</evidence>
<dbReference type="FunFam" id="3.40.50.720:FF:000121">
    <property type="entry name" value="Prostaglandin reductase 2"/>
    <property type="match status" value="1"/>
</dbReference>
<dbReference type="OMA" id="YIRDGTI"/>
<evidence type="ECO:0000256" key="3">
    <source>
        <dbReference type="ARBA" id="ARBA00069006"/>
    </source>
</evidence>
<keyword evidence="2" id="KW-0560">Oxidoreductase</keyword>
<reference evidence="6 7" key="1">
    <citation type="journal article" date="2014" name="BMC Genomics">
        <title>Comparative genome sequencing reveals chemotype-specific gene clusters in the toxigenic black mold Stachybotrys.</title>
        <authorList>
            <person name="Semeiks J."/>
            <person name="Borek D."/>
            <person name="Otwinowski Z."/>
            <person name="Grishin N.V."/>
        </authorList>
    </citation>
    <scope>NUCLEOTIDE SEQUENCE [LARGE SCALE GENOMIC DNA]</scope>
    <source>
        <strain evidence="6 7">IBT 40285</strain>
    </source>
</reference>
<dbReference type="HOGENOM" id="CLU_026673_29_2_1"/>
<name>A0A084QPY3_STAC4</name>
<evidence type="ECO:0000256" key="4">
    <source>
        <dbReference type="ARBA" id="ARBA00083301"/>
    </source>
</evidence>
<dbReference type="InterPro" id="IPR013149">
    <property type="entry name" value="ADH-like_C"/>
</dbReference>
<proteinExistence type="predicted"/>
<dbReference type="InterPro" id="IPR045010">
    <property type="entry name" value="MDR_fam"/>
</dbReference>
<dbReference type="AlphaFoldDB" id="A0A084QPY3"/>
<dbReference type="InterPro" id="IPR020843">
    <property type="entry name" value="ER"/>
</dbReference>
<evidence type="ECO:0000256" key="2">
    <source>
        <dbReference type="ARBA" id="ARBA00023002"/>
    </source>
</evidence>
<dbReference type="Gene3D" id="3.40.50.720">
    <property type="entry name" value="NAD(P)-binding Rossmann-like Domain"/>
    <property type="match status" value="1"/>
</dbReference>
<accession>A0A084QPY3</accession>
<dbReference type="Proteomes" id="UP000028524">
    <property type="component" value="Unassembled WGS sequence"/>
</dbReference>
<dbReference type="InterPro" id="IPR011032">
    <property type="entry name" value="GroES-like_sf"/>
</dbReference>
<dbReference type="SUPFAM" id="SSF50129">
    <property type="entry name" value="GroES-like"/>
    <property type="match status" value="1"/>
</dbReference>
<dbReference type="InterPro" id="IPR036291">
    <property type="entry name" value="NAD(P)-bd_dom_sf"/>
</dbReference>
<dbReference type="Pfam" id="PF00107">
    <property type="entry name" value="ADH_zinc_N"/>
    <property type="match status" value="1"/>
</dbReference>
<dbReference type="FunCoup" id="A0A084QPY3">
    <property type="interactions" value="365"/>
</dbReference>
<dbReference type="OrthoDB" id="809632at2759"/>
<organism evidence="6 7">
    <name type="scientific">Stachybotrys chlorohalonatus (strain IBT 40285)</name>
    <dbReference type="NCBI Taxonomy" id="1283841"/>
    <lineage>
        <taxon>Eukaryota</taxon>
        <taxon>Fungi</taxon>
        <taxon>Dikarya</taxon>
        <taxon>Ascomycota</taxon>
        <taxon>Pezizomycotina</taxon>
        <taxon>Sordariomycetes</taxon>
        <taxon>Hypocreomycetidae</taxon>
        <taxon>Hypocreales</taxon>
        <taxon>Stachybotryaceae</taxon>
        <taxon>Stachybotrys</taxon>
    </lineage>
</organism>
<feature type="domain" description="Enoyl reductase (ER)" evidence="5">
    <location>
        <begin position="21"/>
        <end position="335"/>
    </location>
</feature>